<dbReference type="Gene3D" id="3.40.630.30">
    <property type="match status" value="1"/>
</dbReference>
<dbReference type="InterPro" id="IPR045057">
    <property type="entry name" value="Gcn5-rel_NAT"/>
</dbReference>
<reference evidence="2" key="1">
    <citation type="submission" date="2021-05" db="EMBL/GenBank/DDBJ databases">
        <title>Novel Bacillus species.</title>
        <authorList>
            <person name="Liu G."/>
        </authorList>
    </citation>
    <scope>NUCLEOTIDE SEQUENCE</scope>
    <source>
        <strain evidence="2">FJAT-50051</strain>
    </source>
</reference>
<dbReference type="SUPFAM" id="SSF55729">
    <property type="entry name" value="Acyl-CoA N-acyltransferases (Nat)"/>
    <property type="match status" value="1"/>
</dbReference>
<dbReference type="InterPro" id="IPR031165">
    <property type="entry name" value="GNAT_YJDJ"/>
</dbReference>
<name>A0A942T203_9BACI</name>
<organism evidence="2">
    <name type="scientific">Neobacillus citreus</name>
    <dbReference type="NCBI Taxonomy" id="2833578"/>
    <lineage>
        <taxon>Bacteria</taxon>
        <taxon>Bacillati</taxon>
        <taxon>Bacillota</taxon>
        <taxon>Bacilli</taxon>
        <taxon>Bacillales</taxon>
        <taxon>Bacillaceae</taxon>
        <taxon>Neobacillus</taxon>
    </lineage>
</organism>
<feature type="domain" description="N-acetyltransferase" evidence="1">
    <location>
        <begin position="6"/>
        <end position="93"/>
    </location>
</feature>
<proteinExistence type="predicted"/>
<dbReference type="Pfam" id="PF14542">
    <property type="entry name" value="Acetyltransf_CG"/>
    <property type="match status" value="1"/>
</dbReference>
<gene>
    <name evidence="2" type="ORF">KHB02_20130</name>
</gene>
<comment type="caution">
    <text evidence="2">The sequence shown here is derived from an EMBL/GenBank/DDBJ whole genome shotgun (WGS) entry which is preliminary data.</text>
</comment>
<evidence type="ECO:0000259" key="1">
    <source>
        <dbReference type="PROSITE" id="PS51729"/>
    </source>
</evidence>
<dbReference type="PANTHER" id="PTHR31435">
    <property type="entry name" value="PROTEIN NATD1"/>
    <property type="match status" value="1"/>
</dbReference>
<protein>
    <submittedName>
        <fullName evidence="2">N-acetyltransferase</fullName>
    </submittedName>
</protein>
<sequence length="98" mass="11144">MAHEFRDETDRDRYAMYVDGALVSVLDYRATEDAVSFPHTYTVPAHRGRGYAAELVAYAVDDVESNTTKRIVPMCWFVGQWFDEHPEKADLLSRGAAD</sequence>
<dbReference type="InterPro" id="IPR016181">
    <property type="entry name" value="Acyl_CoA_acyltransferase"/>
</dbReference>
<dbReference type="PROSITE" id="PS51729">
    <property type="entry name" value="GNAT_YJDJ"/>
    <property type="match status" value="1"/>
</dbReference>
<dbReference type="PANTHER" id="PTHR31435:SF10">
    <property type="entry name" value="BSR4717 PROTEIN"/>
    <property type="match status" value="1"/>
</dbReference>
<accession>A0A942T203</accession>
<dbReference type="AlphaFoldDB" id="A0A942T203"/>
<evidence type="ECO:0000313" key="2">
    <source>
        <dbReference type="EMBL" id="MBS4183703.1"/>
    </source>
</evidence>
<dbReference type="EMBL" id="JAGYPE010000003">
    <property type="protein sequence ID" value="MBS4183703.1"/>
    <property type="molecule type" value="Genomic_DNA"/>
</dbReference>